<dbReference type="SMART" id="SM00387">
    <property type="entry name" value="HATPase_c"/>
    <property type="match status" value="1"/>
</dbReference>
<dbReference type="SUPFAM" id="SSF47384">
    <property type="entry name" value="Homodimeric domain of signal transducing histidine kinase"/>
    <property type="match status" value="1"/>
</dbReference>
<dbReference type="SMART" id="SM00388">
    <property type="entry name" value="HisKA"/>
    <property type="match status" value="1"/>
</dbReference>
<dbReference type="Proteomes" id="UP000253383">
    <property type="component" value="Unassembled WGS sequence"/>
</dbReference>
<dbReference type="FunFam" id="3.30.565.10:FF:000006">
    <property type="entry name" value="Sensor histidine kinase WalK"/>
    <property type="match status" value="1"/>
</dbReference>
<keyword evidence="5" id="KW-0418">Kinase</keyword>
<evidence type="ECO:0000256" key="1">
    <source>
        <dbReference type="ARBA" id="ARBA00000085"/>
    </source>
</evidence>
<dbReference type="PRINTS" id="PR00344">
    <property type="entry name" value="BCTRLSENSOR"/>
</dbReference>
<dbReference type="Pfam" id="PF00989">
    <property type="entry name" value="PAS"/>
    <property type="match status" value="1"/>
</dbReference>
<evidence type="ECO:0000256" key="5">
    <source>
        <dbReference type="ARBA" id="ARBA00022777"/>
    </source>
</evidence>
<protein>
    <recommendedName>
        <fullName evidence="2">histidine kinase</fullName>
        <ecNumber evidence="2">2.7.13.3</ecNumber>
    </recommendedName>
</protein>
<dbReference type="NCBIfam" id="TIGR00229">
    <property type="entry name" value="sensory_box"/>
    <property type="match status" value="1"/>
</dbReference>
<evidence type="ECO:0000313" key="9">
    <source>
        <dbReference type="Proteomes" id="UP000253383"/>
    </source>
</evidence>
<comment type="catalytic activity">
    <reaction evidence="1">
        <text>ATP + protein L-histidine = ADP + protein N-phospho-L-histidine.</text>
        <dbReference type="EC" id="2.7.13.3"/>
    </reaction>
</comment>
<dbReference type="InterPro" id="IPR013767">
    <property type="entry name" value="PAS_fold"/>
</dbReference>
<dbReference type="OrthoDB" id="9766459at2"/>
<dbReference type="InterPro" id="IPR005467">
    <property type="entry name" value="His_kinase_dom"/>
</dbReference>
<evidence type="ECO:0000259" key="6">
    <source>
        <dbReference type="PROSITE" id="PS50109"/>
    </source>
</evidence>
<dbReference type="Gene3D" id="1.10.287.130">
    <property type="match status" value="1"/>
</dbReference>
<evidence type="ECO:0000256" key="3">
    <source>
        <dbReference type="ARBA" id="ARBA00022553"/>
    </source>
</evidence>
<dbReference type="RefSeq" id="WP_114405067.1">
    <property type="nucleotide sequence ID" value="NZ_QOWE01000004.1"/>
</dbReference>
<dbReference type="EMBL" id="QOWE01000004">
    <property type="protein sequence ID" value="RCR70498.1"/>
    <property type="molecule type" value="Genomic_DNA"/>
</dbReference>
<dbReference type="PANTHER" id="PTHR43304">
    <property type="entry name" value="PHYTOCHROME-LIKE PROTEIN CPH1"/>
    <property type="match status" value="1"/>
</dbReference>
<evidence type="ECO:0000256" key="2">
    <source>
        <dbReference type="ARBA" id="ARBA00012438"/>
    </source>
</evidence>
<dbReference type="InterPro" id="IPR036097">
    <property type="entry name" value="HisK_dim/P_sf"/>
</dbReference>
<dbReference type="InterPro" id="IPR036890">
    <property type="entry name" value="HATPase_C_sf"/>
</dbReference>
<comment type="caution">
    <text evidence="8">The sequence shown here is derived from an EMBL/GenBank/DDBJ whole genome shotgun (WGS) entry which is preliminary data.</text>
</comment>
<dbReference type="Pfam" id="PF02518">
    <property type="entry name" value="HATPase_c"/>
    <property type="match status" value="1"/>
</dbReference>
<proteinExistence type="predicted"/>
<accession>A0A368JS91</accession>
<dbReference type="InterPro" id="IPR003661">
    <property type="entry name" value="HisK_dim/P_dom"/>
</dbReference>
<keyword evidence="4" id="KW-0808">Transferase</keyword>
<dbReference type="Pfam" id="PF00512">
    <property type="entry name" value="HisKA"/>
    <property type="match status" value="1"/>
</dbReference>
<feature type="domain" description="Histidine kinase" evidence="6">
    <location>
        <begin position="200"/>
        <end position="422"/>
    </location>
</feature>
<dbReference type="SMART" id="SM00091">
    <property type="entry name" value="PAS"/>
    <property type="match status" value="1"/>
</dbReference>
<dbReference type="InterPro" id="IPR004358">
    <property type="entry name" value="Sig_transdc_His_kin-like_C"/>
</dbReference>
<dbReference type="Gene3D" id="3.30.565.10">
    <property type="entry name" value="Histidine kinase-like ATPase, C-terminal domain"/>
    <property type="match status" value="1"/>
</dbReference>
<organism evidence="8 9">
    <name type="scientific">Larkinella punicea</name>
    <dbReference type="NCBI Taxonomy" id="2315727"/>
    <lineage>
        <taxon>Bacteria</taxon>
        <taxon>Pseudomonadati</taxon>
        <taxon>Bacteroidota</taxon>
        <taxon>Cytophagia</taxon>
        <taxon>Cytophagales</taxon>
        <taxon>Spirosomataceae</taxon>
        <taxon>Larkinella</taxon>
    </lineage>
</organism>
<dbReference type="InterPro" id="IPR052162">
    <property type="entry name" value="Sensor_kinase/Photoreceptor"/>
</dbReference>
<evidence type="ECO:0000313" key="8">
    <source>
        <dbReference type="EMBL" id="RCR70498.1"/>
    </source>
</evidence>
<dbReference type="InterPro" id="IPR000014">
    <property type="entry name" value="PAS"/>
</dbReference>
<dbReference type="CDD" id="cd00130">
    <property type="entry name" value="PAS"/>
    <property type="match status" value="1"/>
</dbReference>
<dbReference type="AlphaFoldDB" id="A0A368JS91"/>
<keyword evidence="3" id="KW-0597">Phosphoprotein</keyword>
<sequence>MKPVKTYEQLVQENEALLIQLEEATETIHAIRTGQVDALVVQGKDGHELYSLKTADQTYRVFIETMNEGAVTLNEAGLILYCNSKFASMVGMPLSKVIALSFDTFIPAEYKDRYNSLFNDGWTEDRKVEICILSTDREVPCQLSVTTLELDGGTSMSVIVTDLTVQKATQRLLKSNNDRLEEMNTALEVSNHDLQQFASVASHDLQEPLRKIQMFSELLKDKHIDELPIDSVRYLEKIIDSSNRMRTMIIDILSYSRLSTHSDTYVLTDLNKLLNEVLKDFELRIQEKKARVQIDPLPEVEVNQGQIRQVFQNLISNALKFSKANQPPVIEIKATYPAESETKDEEPMCSILITDNGIGFDEQYVDKIFSLFQRLNTKDIYEGSGIGLAVTKRIIDKHNGRIRAQSKEGMGSTFIISLPLRQHKPA</sequence>
<keyword evidence="9" id="KW-1185">Reference proteome</keyword>
<evidence type="ECO:0000259" key="7">
    <source>
        <dbReference type="PROSITE" id="PS50112"/>
    </source>
</evidence>
<gene>
    <name evidence="8" type="ORF">DUE52_05965</name>
</gene>
<dbReference type="GO" id="GO:0000155">
    <property type="term" value="F:phosphorelay sensor kinase activity"/>
    <property type="evidence" value="ECO:0007669"/>
    <property type="project" value="InterPro"/>
</dbReference>
<name>A0A368JS91_9BACT</name>
<evidence type="ECO:0000256" key="4">
    <source>
        <dbReference type="ARBA" id="ARBA00022679"/>
    </source>
</evidence>
<feature type="domain" description="PAS" evidence="7">
    <location>
        <begin position="55"/>
        <end position="98"/>
    </location>
</feature>
<dbReference type="PROSITE" id="PS50109">
    <property type="entry name" value="HIS_KIN"/>
    <property type="match status" value="1"/>
</dbReference>
<dbReference type="PANTHER" id="PTHR43304:SF1">
    <property type="entry name" value="PAC DOMAIN-CONTAINING PROTEIN"/>
    <property type="match status" value="1"/>
</dbReference>
<dbReference type="EC" id="2.7.13.3" evidence="2"/>
<dbReference type="InterPro" id="IPR035965">
    <property type="entry name" value="PAS-like_dom_sf"/>
</dbReference>
<reference evidence="8 9" key="1">
    <citation type="submission" date="2018-07" db="EMBL/GenBank/DDBJ databases">
        <title>Genome analysis of Larkinella rosea.</title>
        <authorList>
            <person name="Zhou Z."/>
            <person name="Wang G."/>
        </authorList>
    </citation>
    <scope>NUCLEOTIDE SEQUENCE [LARGE SCALE GENOMIC DNA]</scope>
    <source>
        <strain evidence="9">zzj9</strain>
    </source>
</reference>
<dbReference type="SUPFAM" id="SSF55874">
    <property type="entry name" value="ATPase domain of HSP90 chaperone/DNA topoisomerase II/histidine kinase"/>
    <property type="match status" value="1"/>
</dbReference>
<dbReference type="Gene3D" id="3.30.450.20">
    <property type="entry name" value="PAS domain"/>
    <property type="match status" value="1"/>
</dbReference>
<dbReference type="PROSITE" id="PS50112">
    <property type="entry name" value="PAS"/>
    <property type="match status" value="1"/>
</dbReference>
<dbReference type="InterPro" id="IPR003594">
    <property type="entry name" value="HATPase_dom"/>
</dbReference>
<dbReference type="CDD" id="cd00082">
    <property type="entry name" value="HisKA"/>
    <property type="match status" value="1"/>
</dbReference>
<dbReference type="SUPFAM" id="SSF55785">
    <property type="entry name" value="PYP-like sensor domain (PAS domain)"/>
    <property type="match status" value="1"/>
</dbReference>